<dbReference type="EMBL" id="LBIC01000012">
    <property type="protein sequence ID" value="KKW90023.1"/>
    <property type="molecule type" value="Genomic_DNA"/>
</dbReference>
<dbReference type="GO" id="GO:0016998">
    <property type="term" value="P:cell wall macromolecule catabolic process"/>
    <property type="evidence" value="ECO:0007669"/>
    <property type="project" value="InterPro"/>
</dbReference>
<dbReference type="InterPro" id="IPR017853">
    <property type="entry name" value="GH"/>
</dbReference>
<name>A0A0M3AJ65_9SPHN</name>
<reference evidence="2 3" key="1">
    <citation type="submission" date="2015-04" db="EMBL/GenBank/DDBJ databases">
        <title>Genome sequence of aromatic hydrocarbons-degrading Sphingobium chungbukense DJ77.</title>
        <authorList>
            <person name="Kim Y.-C."/>
            <person name="Chae J.-C."/>
        </authorList>
    </citation>
    <scope>NUCLEOTIDE SEQUENCE [LARGE SCALE GENOMIC DNA]</scope>
    <source>
        <strain evidence="2 3">DJ77</strain>
    </source>
</reference>
<comment type="similarity">
    <text evidence="1">Belongs to the glycosyl hydrolase 25 family.</text>
</comment>
<dbReference type="Pfam" id="PF01183">
    <property type="entry name" value="Glyco_hydro_25"/>
    <property type="match status" value="1"/>
</dbReference>
<comment type="caution">
    <text evidence="2">The sequence shown here is derived from an EMBL/GenBank/DDBJ whole genome shotgun (WGS) entry which is preliminary data.</text>
</comment>
<dbReference type="PANTHER" id="PTHR34135:SF2">
    <property type="entry name" value="LYSOZYME"/>
    <property type="match status" value="1"/>
</dbReference>
<dbReference type="SUPFAM" id="SSF51445">
    <property type="entry name" value="(Trans)glycosidases"/>
    <property type="match status" value="1"/>
</dbReference>
<dbReference type="GO" id="GO:0009253">
    <property type="term" value="P:peptidoglycan catabolic process"/>
    <property type="evidence" value="ECO:0007669"/>
    <property type="project" value="InterPro"/>
</dbReference>
<dbReference type="Proteomes" id="UP000033874">
    <property type="component" value="Unassembled WGS sequence"/>
</dbReference>
<evidence type="ECO:0000313" key="3">
    <source>
        <dbReference type="Proteomes" id="UP000033874"/>
    </source>
</evidence>
<dbReference type="InterPro" id="IPR002053">
    <property type="entry name" value="Glyco_hydro_25"/>
</dbReference>
<organism evidence="2 3">
    <name type="scientific">Sphingobium chungbukense</name>
    <dbReference type="NCBI Taxonomy" id="56193"/>
    <lineage>
        <taxon>Bacteria</taxon>
        <taxon>Pseudomonadati</taxon>
        <taxon>Pseudomonadota</taxon>
        <taxon>Alphaproteobacteria</taxon>
        <taxon>Sphingomonadales</taxon>
        <taxon>Sphingomonadaceae</taxon>
        <taxon>Sphingobium</taxon>
    </lineage>
</organism>
<gene>
    <name evidence="2" type="ORF">YP76_21455</name>
</gene>
<dbReference type="Gene3D" id="3.20.20.80">
    <property type="entry name" value="Glycosidases"/>
    <property type="match status" value="1"/>
</dbReference>
<proteinExistence type="inferred from homology"/>
<dbReference type="PATRIC" id="fig|56193.3.peg.4510"/>
<dbReference type="PANTHER" id="PTHR34135">
    <property type="entry name" value="LYSOZYME"/>
    <property type="match status" value="1"/>
</dbReference>
<dbReference type="STRING" id="56193.YP76_21455"/>
<evidence type="ECO:0000313" key="2">
    <source>
        <dbReference type="EMBL" id="KKW90023.1"/>
    </source>
</evidence>
<sequence length="222" mass="24368">MLTRFGVVSAVLGLLALGGWLYARDWAPSREEFPTQGVSISSDNGTVEWGTLAAQGTDFAYIRAASGGQLRDQAFEANWAAARAAGMRYGASLDFSLCAKASDQATAFMTMVPRDNAALPPVIRLAFEPGCRARPGQDAVLSELNTLINLIESHSGTPVVLNPSDDFDARYDIASGINRTLWLDRNFFPPDREKRKWVMWTASDMRHIDGIDGPVKWDVMPR</sequence>
<dbReference type="PROSITE" id="PS51904">
    <property type="entry name" value="GLYCOSYL_HYDROL_F25_2"/>
    <property type="match status" value="1"/>
</dbReference>
<dbReference type="GO" id="GO:0016052">
    <property type="term" value="P:carbohydrate catabolic process"/>
    <property type="evidence" value="ECO:0007669"/>
    <property type="project" value="TreeGrafter"/>
</dbReference>
<keyword evidence="3" id="KW-1185">Reference proteome</keyword>
<keyword evidence="2" id="KW-0378">Hydrolase</keyword>
<accession>A0A0M3AJ65</accession>
<dbReference type="AlphaFoldDB" id="A0A0M3AJ65"/>
<protein>
    <submittedName>
        <fullName evidence="2">Glycoside hydrolase family 25</fullName>
    </submittedName>
</protein>
<evidence type="ECO:0000256" key="1">
    <source>
        <dbReference type="ARBA" id="ARBA00010646"/>
    </source>
</evidence>
<dbReference type="GO" id="GO:0003796">
    <property type="term" value="F:lysozyme activity"/>
    <property type="evidence" value="ECO:0007669"/>
    <property type="project" value="InterPro"/>
</dbReference>